<reference evidence="2 3" key="1">
    <citation type="submission" date="2015-01" db="EMBL/GenBank/DDBJ databases">
        <title>The Genome Sequence of Exophiala xenobiotica CBS118157.</title>
        <authorList>
            <consortium name="The Broad Institute Genomics Platform"/>
            <person name="Cuomo C."/>
            <person name="de Hoog S."/>
            <person name="Gorbushina A."/>
            <person name="Stielow B."/>
            <person name="Teixiera M."/>
            <person name="Abouelleil A."/>
            <person name="Chapman S.B."/>
            <person name="Priest M."/>
            <person name="Young S.K."/>
            <person name="Wortman J."/>
            <person name="Nusbaum C."/>
            <person name="Birren B."/>
        </authorList>
    </citation>
    <scope>NUCLEOTIDE SEQUENCE [LARGE SCALE GENOMIC DNA]</scope>
    <source>
        <strain evidence="2 3">CBS 118157</strain>
    </source>
</reference>
<dbReference type="Proteomes" id="UP000054342">
    <property type="component" value="Unassembled WGS sequence"/>
</dbReference>
<accession>A0A0D2CUZ3</accession>
<dbReference type="EMBL" id="KN847320">
    <property type="protein sequence ID" value="KIW53922.1"/>
    <property type="molecule type" value="Genomic_DNA"/>
</dbReference>
<evidence type="ECO:0000313" key="2">
    <source>
        <dbReference type="EMBL" id="KIW53922.1"/>
    </source>
</evidence>
<proteinExistence type="predicted"/>
<gene>
    <name evidence="2" type="ORF">PV05_06330</name>
</gene>
<feature type="region of interest" description="Disordered" evidence="1">
    <location>
        <begin position="71"/>
        <end position="106"/>
    </location>
</feature>
<feature type="compositionally biased region" description="Basic and acidic residues" evidence="1">
    <location>
        <begin position="189"/>
        <end position="199"/>
    </location>
</feature>
<evidence type="ECO:0000313" key="3">
    <source>
        <dbReference type="Proteomes" id="UP000054342"/>
    </source>
</evidence>
<dbReference type="HOGENOM" id="CLU_1069712_0_0_1"/>
<dbReference type="RefSeq" id="XP_013314506.1">
    <property type="nucleotide sequence ID" value="XM_013459052.1"/>
</dbReference>
<feature type="compositionally biased region" description="Low complexity" evidence="1">
    <location>
        <begin position="201"/>
        <end position="215"/>
    </location>
</feature>
<dbReference type="GeneID" id="25328238"/>
<protein>
    <submittedName>
        <fullName evidence="2">Uncharacterized protein</fullName>
    </submittedName>
</protein>
<evidence type="ECO:0000256" key="1">
    <source>
        <dbReference type="SAM" id="MobiDB-lite"/>
    </source>
</evidence>
<dbReference type="AlphaFoldDB" id="A0A0D2CUZ3"/>
<keyword evidence="3" id="KW-1185">Reference proteome</keyword>
<feature type="compositionally biased region" description="Basic and acidic residues" evidence="1">
    <location>
        <begin position="71"/>
        <end position="87"/>
    </location>
</feature>
<name>A0A0D2CUZ3_9EURO</name>
<dbReference type="OrthoDB" id="10400094at2759"/>
<sequence>MDSPEKGKVSYFGTIPAAYAPCESVNLFSRKRWEEVSTKDAFWKDFDDKVPEDIVNKRLKQNFEVVLDIERNARKREEKRREREAKRSQVGPKITDKSPVSPHSRITSAESTITVLHAASIPLEAVPRSDNVQKDSSQVNVVEKIECPKCGDFYMQAEMESGSGEASVCGKCAKVKTSEETKIPLPKSTKGEESAEHPVHATAASSTTKTEASEATAHDASVIP</sequence>
<organism evidence="2 3">
    <name type="scientific">Exophiala xenobiotica</name>
    <dbReference type="NCBI Taxonomy" id="348802"/>
    <lineage>
        <taxon>Eukaryota</taxon>
        <taxon>Fungi</taxon>
        <taxon>Dikarya</taxon>
        <taxon>Ascomycota</taxon>
        <taxon>Pezizomycotina</taxon>
        <taxon>Eurotiomycetes</taxon>
        <taxon>Chaetothyriomycetidae</taxon>
        <taxon>Chaetothyriales</taxon>
        <taxon>Herpotrichiellaceae</taxon>
        <taxon>Exophiala</taxon>
    </lineage>
</organism>
<feature type="region of interest" description="Disordered" evidence="1">
    <location>
        <begin position="180"/>
        <end position="224"/>
    </location>
</feature>